<evidence type="ECO:0000259" key="2">
    <source>
        <dbReference type="PROSITE" id="PS51658"/>
    </source>
</evidence>
<dbReference type="Pfam" id="PF02577">
    <property type="entry name" value="BFN_dom"/>
    <property type="match status" value="1"/>
</dbReference>
<dbReference type="InterPro" id="IPR036104">
    <property type="entry name" value="BFN_sf"/>
</dbReference>
<dbReference type="GO" id="GO:0004518">
    <property type="term" value="F:nuclease activity"/>
    <property type="evidence" value="ECO:0007669"/>
    <property type="project" value="InterPro"/>
</dbReference>
<evidence type="ECO:0000313" key="4">
    <source>
        <dbReference type="Proteomes" id="UP000178606"/>
    </source>
</evidence>
<dbReference type="PANTHER" id="PTHR15160">
    <property type="entry name" value="VON HIPPEL-LINDAU PROTEIN"/>
    <property type="match status" value="1"/>
</dbReference>
<dbReference type="SUPFAM" id="SSF103256">
    <property type="entry name" value="Hypothetical protein TM0160"/>
    <property type="match status" value="1"/>
</dbReference>
<dbReference type="InterPro" id="IPR003729">
    <property type="entry name" value="Bi_nuclease_dom"/>
</dbReference>
<evidence type="ECO:0000313" key="3">
    <source>
        <dbReference type="EMBL" id="OGG44049.1"/>
    </source>
</evidence>
<dbReference type="EMBL" id="MFKF01000418">
    <property type="protein sequence ID" value="OGG44049.1"/>
    <property type="molecule type" value="Genomic_DNA"/>
</dbReference>
<feature type="domain" description="BFN" evidence="2">
    <location>
        <begin position="1"/>
        <end position="133"/>
    </location>
</feature>
<feature type="region of interest" description="Disordered" evidence="1">
    <location>
        <begin position="137"/>
        <end position="203"/>
    </location>
</feature>
<dbReference type="Proteomes" id="UP000178606">
    <property type="component" value="Unassembled WGS sequence"/>
</dbReference>
<reference evidence="3 4" key="1">
    <citation type="journal article" date="2016" name="Nat. Commun.">
        <title>Thousands of microbial genomes shed light on interconnected biogeochemical processes in an aquifer system.</title>
        <authorList>
            <person name="Anantharaman K."/>
            <person name="Brown C.T."/>
            <person name="Hug L.A."/>
            <person name="Sharon I."/>
            <person name="Castelle C.J."/>
            <person name="Probst A.J."/>
            <person name="Thomas B.C."/>
            <person name="Singh A."/>
            <person name="Wilkins M.J."/>
            <person name="Karaoz U."/>
            <person name="Brodie E.L."/>
            <person name="Williams K.H."/>
            <person name="Hubbard S.S."/>
            <person name="Banfield J.F."/>
        </authorList>
    </citation>
    <scope>NUCLEOTIDE SEQUENCE [LARGE SCALE GENOMIC DNA]</scope>
    <source>
        <strain evidence="4">RIFCSPLOWO2_12_FULL_64_10</strain>
    </source>
</reference>
<organism evidence="3 4">
    <name type="scientific">Handelsmanbacteria sp. (strain RIFCSPLOWO2_12_FULL_64_10)</name>
    <dbReference type="NCBI Taxonomy" id="1817868"/>
    <lineage>
        <taxon>Bacteria</taxon>
        <taxon>Candidatus Handelsmaniibacteriota</taxon>
    </lineage>
</organism>
<name>A0A1F6C4B4_HANXR</name>
<feature type="compositionally biased region" description="Basic and acidic residues" evidence="1">
    <location>
        <begin position="137"/>
        <end position="178"/>
    </location>
</feature>
<dbReference type="AlphaFoldDB" id="A0A1F6C4B4"/>
<accession>A0A1F6C4B4</accession>
<protein>
    <recommendedName>
        <fullName evidence="2">BFN domain-containing protein</fullName>
    </recommendedName>
</protein>
<dbReference type="PROSITE" id="PS51658">
    <property type="entry name" value="BFN"/>
    <property type="match status" value="1"/>
</dbReference>
<evidence type="ECO:0000256" key="1">
    <source>
        <dbReference type="SAM" id="MobiDB-lite"/>
    </source>
</evidence>
<proteinExistence type="predicted"/>
<sequence>MVKVDVVSVGMDKKINAYVALLRVGQGERTLPIFIGAFEAGAISMAIEQIRSPRPLVHDLLRSMIEGLGGRVERVEILGMEADYYIACVELVTREGRHVRVDARPSDAVALALRSGVSIFVADEVLERSGVFLQKEGEGEARKSEEVGEERSERGSGRVGEWEDKKASGRVGEWESGRETIPPLPHSPIREGGGGEDDGGRGETDRLLARLRWLVREEAYEAAAEVRDRIGGGIEAEGKDRAKTY</sequence>
<dbReference type="PANTHER" id="PTHR15160:SF1">
    <property type="entry name" value="VON HIPPEL-LINDAU DISEASE TUMOR SUPPRESSOR"/>
    <property type="match status" value="1"/>
</dbReference>
<comment type="caution">
    <text evidence="3">The sequence shown here is derived from an EMBL/GenBank/DDBJ whole genome shotgun (WGS) entry which is preliminary data.</text>
</comment>
<dbReference type="Gene3D" id="3.10.690.10">
    <property type="entry name" value="Bifunctional nuclease domain"/>
    <property type="match status" value="1"/>
</dbReference>
<gene>
    <name evidence="3" type="ORF">A3F84_27980</name>
</gene>